<dbReference type="InterPro" id="IPR038209">
    <property type="entry name" value="CKK_dom_sf"/>
</dbReference>
<feature type="region of interest" description="Disordered" evidence="7">
    <location>
        <begin position="1"/>
        <end position="31"/>
    </location>
</feature>
<reference evidence="9" key="5">
    <citation type="submission" date="2025-09" db="UniProtKB">
        <authorList>
            <consortium name="Ensembl"/>
        </authorList>
    </citation>
    <scope>IDENTIFICATION</scope>
</reference>
<keyword evidence="4" id="KW-0175">Coiled coil</keyword>
<accession>A0A4W4E9K0</accession>
<keyword evidence="5" id="KW-0206">Cytoskeleton</keyword>
<dbReference type="AlphaFoldDB" id="A0A4W4E9K0"/>
<reference evidence="9" key="4">
    <citation type="submission" date="2025-08" db="UniProtKB">
        <authorList>
            <consortium name="Ensembl"/>
        </authorList>
    </citation>
    <scope>IDENTIFICATION</scope>
</reference>
<organism evidence="9 10">
    <name type="scientific">Electrophorus electricus</name>
    <name type="common">Electric eel</name>
    <name type="synonym">Gymnotus electricus</name>
    <dbReference type="NCBI Taxonomy" id="8005"/>
    <lineage>
        <taxon>Eukaryota</taxon>
        <taxon>Metazoa</taxon>
        <taxon>Chordata</taxon>
        <taxon>Craniata</taxon>
        <taxon>Vertebrata</taxon>
        <taxon>Euteleostomi</taxon>
        <taxon>Actinopterygii</taxon>
        <taxon>Neopterygii</taxon>
        <taxon>Teleostei</taxon>
        <taxon>Ostariophysi</taxon>
        <taxon>Gymnotiformes</taxon>
        <taxon>Gymnotoidei</taxon>
        <taxon>Gymnotidae</taxon>
        <taxon>Electrophorus</taxon>
    </lineage>
</organism>
<evidence type="ECO:0000313" key="9">
    <source>
        <dbReference type="Ensembl" id="ENSEEEP00000008658.1"/>
    </source>
</evidence>
<dbReference type="SUPFAM" id="SSF50346">
    <property type="entry name" value="PRC-barrel domain"/>
    <property type="match status" value="1"/>
</dbReference>
<evidence type="ECO:0000256" key="1">
    <source>
        <dbReference type="ARBA" id="ARBA00004245"/>
    </source>
</evidence>
<evidence type="ECO:0000256" key="2">
    <source>
        <dbReference type="ARBA" id="ARBA00022490"/>
    </source>
</evidence>
<comment type="domain">
    <text evidence="6">The CKK domain binds microtubules.</text>
</comment>
<comment type="subcellular location">
    <subcellularLocation>
        <location evidence="1">Cytoplasm</location>
        <location evidence="1">Cytoskeleton</location>
    </subcellularLocation>
</comment>
<dbReference type="FunFam" id="3.10.20.360:FF:000001">
    <property type="entry name" value="Calmodulin-regulated spectrin-associated protein 3 isoform 2"/>
    <property type="match status" value="1"/>
</dbReference>
<dbReference type="GO" id="GO:0005516">
    <property type="term" value="F:calmodulin binding"/>
    <property type="evidence" value="ECO:0007669"/>
    <property type="project" value="InterPro"/>
</dbReference>
<name>A0A4W4E9K0_ELEEL</name>
<feature type="domain" description="CKK" evidence="8">
    <location>
        <begin position="32"/>
        <end position="166"/>
    </location>
</feature>
<dbReference type="InterPro" id="IPR011033">
    <property type="entry name" value="PRC_barrel-like_sf"/>
</dbReference>
<evidence type="ECO:0000313" key="10">
    <source>
        <dbReference type="Proteomes" id="UP000314983"/>
    </source>
</evidence>
<proteinExistence type="inferred from homology"/>
<keyword evidence="10" id="KW-1185">Reference proteome</keyword>
<dbReference type="Pfam" id="PF08683">
    <property type="entry name" value="CAMSAP_CKK"/>
    <property type="match status" value="1"/>
</dbReference>
<dbReference type="GO" id="GO:0051011">
    <property type="term" value="F:microtubule minus-end binding"/>
    <property type="evidence" value="ECO:0007669"/>
    <property type="project" value="TreeGrafter"/>
</dbReference>
<protein>
    <recommendedName>
        <fullName evidence="8">CKK domain-containing protein</fullName>
    </recommendedName>
</protein>
<dbReference type="GO" id="GO:0031122">
    <property type="term" value="P:cytoplasmic microtubule organization"/>
    <property type="evidence" value="ECO:0007669"/>
    <property type="project" value="TreeGrafter"/>
</dbReference>
<dbReference type="InterPro" id="IPR032940">
    <property type="entry name" value="CAMSAP"/>
</dbReference>
<dbReference type="Gene3D" id="3.10.20.360">
    <property type="entry name" value="CKK domain"/>
    <property type="match status" value="1"/>
</dbReference>
<evidence type="ECO:0000256" key="3">
    <source>
        <dbReference type="ARBA" id="ARBA00022701"/>
    </source>
</evidence>
<dbReference type="OMA" id="CCSAMEA"/>
<dbReference type="Ensembl" id="ENSEEET00000008770.2">
    <property type="protein sequence ID" value="ENSEEEP00000008658.1"/>
    <property type="gene ID" value="ENSEEEG00000004495.2"/>
</dbReference>
<evidence type="ECO:0000256" key="5">
    <source>
        <dbReference type="ARBA" id="ARBA00023212"/>
    </source>
</evidence>
<dbReference type="SMART" id="SM01051">
    <property type="entry name" value="CAMSAP_CKK"/>
    <property type="match status" value="1"/>
</dbReference>
<dbReference type="GO" id="GO:0036449">
    <property type="term" value="C:microtubule minus-end"/>
    <property type="evidence" value="ECO:0007669"/>
    <property type="project" value="TreeGrafter"/>
</dbReference>
<dbReference type="GeneTree" id="ENSGT00950000182975"/>
<reference evidence="10" key="1">
    <citation type="journal article" date="2014" name="Science">
        <title>Nonhuman genetics. Genomic basis for the convergent evolution of electric organs.</title>
        <authorList>
            <person name="Gallant J.R."/>
            <person name="Traeger L.L."/>
            <person name="Volkening J.D."/>
            <person name="Moffett H."/>
            <person name="Chen P.H."/>
            <person name="Novina C.D."/>
            <person name="Phillips G.N.Jr."/>
            <person name="Anand R."/>
            <person name="Wells G.B."/>
            <person name="Pinch M."/>
            <person name="Guth R."/>
            <person name="Unguez G.A."/>
            <person name="Albert J.S."/>
            <person name="Zakon H.H."/>
            <person name="Samanta M.P."/>
            <person name="Sussman M.R."/>
        </authorList>
    </citation>
    <scope>NUCLEOTIDE SEQUENCE [LARGE SCALE GENOMIC DNA]</scope>
</reference>
<sequence length="171" mass="18974">MSPAHLSNQNGDKDWENGSNASSPASVPEYTGPRLFKEPSLKSNKFIIHNALSHCCLAGKVNESQKNKIMEEMEKSSANHFLILLRDANCQFRAIYTLDGQSDELQRLCGVGPRVICCSAMEAIYKYSSDRKQFSVLPSRTVSMSVDAFTIPAHLWNTKKHGTPKKAATPK</sequence>
<evidence type="ECO:0000256" key="6">
    <source>
        <dbReference type="PROSITE-ProRule" id="PRU00841"/>
    </source>
</evidence>
<keyword evidence="2" id="KW-0963">Cytoplasm</keyword>
<feature type="compositionally biased region" description="Polar residues" evidence="7">
    <location>
        <begin position="1"/>
        <end position="10"/>
    </location>
</feature>
<dbReference type="GO" id="GO:0007026">
    <property type="term" value="P:negative regulation of microtubule depolymerization"/>
    <property type="evidence" value="ECO:0007669"/>
    <property type="project" value="TreeGrafter"/>
</dbReference>
<reference evidence="9" key="3">
    <citation type="submission" date="2020-05" db="EMBL/GenBank/DDBJ databases">
        <title>Electrophorus electricus (electric eel) genome, fEleEle1, primary haplotype.</title>
        <authorList>
            <person name="Myers G."/>
            <person name="Meyer A."/>
            <person name="Fedrigo O."/>
            <person name="Formenti G."/>
            <person name="Rhie A."/>
            <person name="Tracey A."/>
            <person name="Sims Y."/>
            <person name="Jarvis E.D."/>
        </authorList>
    </citation>
    <scope>NUCLEOTIDE SEQUENCE [LARGE SCALE GENOMIC DNA]</scope>
</reference>
<evidence type="ECO:0000259" key="8">
    <source>
        <dbReference type="PROSITE" id="PS51508"/>
    </source>
</evidence>
<evidence type="ECO:0000256" key="7">
    <source>
        <dbReference type="SAM" id="MobiDB-lite"/>
    </source>
</evidence>
<dbReference type="PANTHER" id="PTHR21595:SF2">
    <property type="entry name" value="CALMODULIN-REGULATED SPECTRIN-ASSOCIATED PROTEIN 3"/>
    <property type="match status" value="1"/>
</dbReference>
<comment type="similarity">
    <text evidence="6">Belongs to the CAMSAP1 family.</text>
</comment>
<dbReference type="Proteomes" id="UP000314983">
    <property type="component" value="Chromosome 16"/>
</dbReference>
<reference evidence="10" key="2">
    <citation type="journal article" date="2017" name="Sci. Adv.">
        <title>A tail of two voltages: Proteomic comparison of the three electric organs of the electric eel.</title>
        <authorList>
            <person name="Traeger L.L."/>
            <person name="Sabat G."/>
            <person name="Barrett-Wilt G.A."/>
            <person name="Wells G.B."/>
            <person name="Sussman M.R."/>
        </authorList>
    </citation>
    <scope>NUCLEOTIDE SEQUENCE [LARGE SCALE GENOMIC DNA]</scope>
</reference>
<keyword evidence="3 6" id="KW-0493">Microtubule</keyword>
<dbReference type="PROSITE" id="PS51508">
    <property type="entry name" value="CKK"/>
    <property type="match status" value="1"/>
</dbReference>
<dbReference type="InterPro" id="IPR014797">
    <property type="entry name" value="CKK_CAMSAP"/>
</dbReference>
<evidence type="ECO:0000256" key="4">
    <source>
        <dbReference type="ARBA" id="ARBA00023054"/>
    </source>
</evidence>
<dbReference type="PANTHER" id="PTHR21595">
    <property type="entry name" value="PATRONIN"/>
    <property type="match status" value="1"/>
</dbReference>